<evidence type="ECO:0000256" key="2">
    <source>
        <dbReference type="SAM" id="SignalP"/>
    </source>
</evidence>
<reference evidence="4 5" key="1">
    <citation type="submission" date="2016-10" db="EMBL/GenBank/DDBJ databases">
        <authorList>
            <person name="de Groot N.N."/>
        </authorList>
    </citation>
    <scope>NUCLEOTIDE SEQUENCE [LARGE SCALE GENOMIC DNA]</scope>
    <source>
        <strain evidence="4 5">DSM 15230</strain>
    </source>
</reference>
<dbReference type="STRING" id="209880.SAMN02910343_00075"/>
<accession>A0A1G5UUE2</accession>
<feature type="signal peptide" evidence="2">
    <location>
        <begin position="1"/>
        <end position="22"/>
    </location>
</feature>
<feature type="domain" description="Type VII secretion system protein EssD-like" evidence="3">
    <location>
        <begin position="95"/>
        <end position="222"/>
    </location>
</feature>
<keyword evidence="5" id="KW-1185">Reference proteome</keyword>
<organism evidence="4 5">
    <name type="scientific">Allisonella histaminiformans</name>
    <dbReference type="NCBI Taxonomy" id="209880"/>
    <lineage>
        <taxon>Bacteria</taxon>
        <taxon>Bacillati</taxon>
        <taxon>Bacillota</taxon>
        <taxon>Negativicutes</taxon>
        <taxon>Veillonellales</taxon>
        <taxon>Veillonellaceae</taxon>
        <taxon>Allisonella</taxon>
    </lineage>
</organism>
<dbReference type="InterPro" id="IPR044927">
    <property type="entry name" value="Endonuclea_NS_2"/>
</dbReference>
<dbReference type="RefSeq" id="WP_091362653.1">
    <property type="nucleotide sequence ID" value="NZ_CALJSX010000032.1"/>
</dbReference>
<sequence>MKKKIYALLASFMLAVSMLLTACGNADAIAGNIASQVREEVSQKKQQVEAADSVPDETGSVDLSQIPEFSGKPYVVINGNKPFFKTDELTAQSFESYGNLDNLGRCTAAKASVSQDTMPEEKRGRIGNIKPTGWHTIRYSFINGRYLYNRCHLIGYQLTGENANPKNLITGTRYLNVDGMLPFENMVADYVKETGNHVLYRVTPVFKGNELVARGVLMEAESVEDHGEGIMFNVYCYNNQPGVDIDYATGESQAAR</sequence>
<protein>
    <submittedName>
        <fullName evidence="4">DNA-entry nuclease</fullName>
    </submittedName>
</protein>
<feature type="chain" id="PRO_5038574017" evidence="2">
    <location>
        <begin position="23"/>
        <end position="256"/>
    </location>
</feature>
<proteinExistence type="predicted"/>
<dbReference type="GeneID" id="87755131"/>
<evidence type="ECO:0000256" key="1">
    <source>
        <dbReference type="SAM" id="MobiDB-lite"/>
    </source>
</evidence>
<evidence type="ECO:0000259" key="3">
    <source>
        <dbReference type="Pfam" id="PF13930"/>
    </source>
</evidence>
<dbReference type="PROSITE" id="PS51257">
    <property type="entry name" value="PROKAR_LIPOPROTEIN"/>
    <property type="match status" value="1"/>
</dbReference>
<dbReference type="EMBL" id="FMXA01000003">
    <property type="protein sequence ID" value="SDA37264.1"/>
    <property type="molecule type" value="Genomic_DNA"/>
</dbReference>
<dbReference type="Pfam" id="PF13930">
    <property type="entry name" value="Endonuclea_NS_2"/>
    <property type="match status" value="1"/>
</dbReference>
<gene>
    <name evidence="4" type="ORF">SAMN02910343_00075</name>
</gene>
<dbReference type="Gene3D" id="3.40.570.10">
    <property type="entry name" value="Extracellular Endonuclease, subunit A"/>
    <property type="match status" value="1"/>
</dbReference>
<keyword evidence="2" id="KW-0732">Signal</keyword>
<dbReference type="Proteomes" id="UP000199689">
    <property type="component" value="Unassembled WGS sequence"/>
</dbReference>
<dbReference type="InterPro" id="IPR044929">
    <property type="entry name" value="DNA/RNA_non-sp_Endonuclease_sf"/>
</dbReference>
<name>A0A1G5UUE2_9FIRM</name>
<dbReference type="AlphaFoldDB" id="A0A1G5UUE2"/>
<dbReference type="OrthoDB" id="9783680at2"/>
<feature type="region of interest" description="Disordered" evidence="1">
    <location>
        <begin position="44"/>
        <end position="63"/>
    </location>
</feature>
<evidence type="ECO:0000313" key="5">
    <source>
        <dbReference type="Proteomes" id="UP000199689"/>
    </source>
</evidence>
<evidence type="ECO:0000313" key="4">
    <source>
        <dbReference type="EMBL" id="SDA37264.1"/>
    </source>
</evidence>